<evidence type="ECO:0000256" key="2">
    <source>
        <dbReference type="ARBA" id="ARBA00022723"/>
    </source>
</evidence>
<organism evidence="12 13">
    <name type="scientific">Corymbia citriodora subsp. variegata</name>
    <dbReference type="NCBI Taxonomy" id="360336"/>
    <lineage>
        <taxon>Eukaryota</taxon>
        <taxon>Viridiplantae</taxon>
        <taxon>Streptophyta</taxon>
        <taxon>Embryophyta</taxon>
        <taxon>Tracheophyta</taxon>
        <taxon>Spermatophyta</taxon>
        <taxon>Magnoliopsida</taxon>
        <taxon>eudicotyledons</taxon>
        <taxon>Gunneridae</taxon>
        <taxon>Pentapetalae</taxon>
        <taxon>rosids</taxon>
        <taxon>malvids</taxon>
        <taxon>Myrtales</taxon>
        <taxon>Myrtaceae</taxon>
        <taxon>Myrtoideae</taxon>
        <taxon>Eucalypteae</taxon>
        <taxon>Corymbia</taxon>
    </lineage>
</organism>
<dbReference type="Gene3D" id="3.30.50.10">
    <property type="entry name" value="Erythroid Transcription Factor GATA-1, subunit A"/>
    <property type="match status" value="1"/>
</dbReference>
<evidence type="ECO:0000313" key="12">
    <source>
        <dbReference type="EMBL" id="KAF7846127.1"/>
    </source>
</evidence>
<dbReference type="PROSITE" id="PS00344">
    <property type="entry name" value="GATA_ZN_FINGER_1"/>
    <property type="match status" value="1"/>
</dbReference>
<gene>
    <name evidence="12" type="ORF">BT93_L5201</name>
</gene>
<dbReference type="InterPro" id="IPR000679">
    <property type="entry name" value="Znf_GATA"/>
</dbReference>
<comment type="caution">
    <text evidence="12">The sequence shown here is derived from an EMBL/GenBank/DDBJ whole genome shotgun (WGS) entry which is preliminary data.</text>
</comment>
<dbReference type="SMART" id="SM00401">
    <property type="entry name" value="ZnF_GATA"/>
    <property type="match status" value="1"/>
</dbReference>
<dbReference type="PANTHER" id="PTHR10071:SF281">
    <property type="entry name" value="BOX A-BINDING FACTOR-RELATED"/>
    <property type="match status" value="1"/>
</dbReference>
<accession>A0A8T0CFD2</accession>
<keyword evidence="5" id="KW-0805">Transcription regulation</keyword>
<evidence type="ECO:0000256" key="3">
    <source>
        <dbReference type="ARBA" id="ARBA00022771"/>
    </source>
</evidence>
<keyword evidence="4" id="KW-0862">Zinc</keyword>
<dbReference type="GO" id="GO:0045944">
    <property type="term" value="P:positive regulation of transcription by RNA polymerase II"/>
    <property type="evidence" value="ECO:0007669"/>
    <property type="project" value="TreeGrafter"/>
</dbReference>
<keyword evidence="2" id="KW-0479">Metal-binding</keyword>
<dbReference type="GO" id="GO:0000981">
    <property type="term" value="F:DNA-binding transcription factor activity, RNA polymerase II-specific"/>
    <property type="evidence" value="ECO:0007669"/>
    <property type="project" value="TreeGrafter"/>
</dbReference>
<keyword evidence="8" id="KW-0539">Nucleus</keyword>
<dbReference type="EMBL" id="MU095348">
    <property type="protein sequence ID" value="KAF7846127.1"/>
    <property type="molecule type" value="Genomic_DNA"/>
</dbReference>
<evidence type="ECO:0000256" key="4">
    <source>
        <dbReference type="ARBA" id="ARBA00022833"/>
    </source>
</evidence>
<evidence type="ECO:0000256" key="6">
    <source>
        <dbReference type="ARBA" id="ARBA00023125"/>
    </source>
</evidence>
<dbReference type="Gramene" id="rna-gnl|WGS:JABURB|Cocit.L5201.1">
    <property type="protein sequence ID" value="cds-KAF7846127.1"/>
    <property type="gene ID" value="gene-BT93_L5201"/>
</dbReference>
<dbReference type="SUPFAM" id="SSF57716">
    <property type="entry name" value="Glucocorticoid receptor-like (DNA-binding domain)"/>
    <property type="match status" value="1"/>
</dbReference>
<proteinExistence type="predicted"/>
<dbReference type="FunFam" id="3.30.50.10:FF:000007">
    <property type="entry name" value="Nitrogen regulatory AreA, N-terminal"/>
    <property type="match status" value="1"/>
</dbReference>
<dbReference type="GO" id="GO:0000122">
    <property type="term" value="P:negative regulation of transcription by RNA polymerase II"/>
    <property type="evidence" value="ECO:0007669"/>
    <property type="project" value="TreeGrafter"/>
</dbReference>
<dbReference type="AlphaFoldDB" id="A0A8T0CFD2"/>
<evidence type="ECO:0000313" key="13">
    <source>
        <dbReference type="Proteomes" id="UP000806378"/>
    </source>
</evidence>
<name>A0A8T0CFD2_CORYI</name>
<feature type="domain" description="GATA-type" evidence="11">
    <location>
        <begin position="90"/>
        <end position="143"/>
    </location>
</feature>
<dbReference type="Proteomes" id="UP000806378">
    <property type="component" value="Unassembled WGS sequence"/>
</dbReference>
<evidence type="ECO:0000256" key="5">
    <source>
        <dbReference type="ARBA" id="ARBA00023015"/>
    </source>
</evidence>
<feature type="compositionally biased region" description="Polar residues" evidence="10">
    <location>
        <begin position="166"/>
        <end position="183"/>
    </location>
</feature>
<reference evidence="12" key="1">
    <citation type="submission" date="2020-05" db="EMBL/GenBank/DDBJ databases">
        <title>WGS assembly of Corymbia citriodora subspecies variegata.</title>
        <authorList>
            <person name="Barry K."/>
            <person name="Hundley H."/>
            <person name="Shu S."/>
            <person name="Jenkins J."/>
            <person name="Grimwood J."/>
            <person name="Baten A."/>
        </authorList>
    </citation>
    <scope>NUCLEOTIDE SEQUENCE</scope>
    <source>
        <strain evidence="12">CV2-018</strain>
    </source>
</reference>
<keyword evidence="13" id="KW-1185">Reference proteome</keyword>
<evidence type="ECO:0000256" key="10">
    <source>
        <dbReference type="SAM" id="MobiDB-lite"/>
    </source>
</evidence>
<protein>
    <recommendedName>
        <fullName evidence="11">GATA-type domain-containing protein</fullName>
    </recommendedName>
</protein>
<comment type="subcellular location">
    <subcellularLocation>
        <location evidence="1">Nucleus</location>
    </subcellularLocation>
</comment>
<feature type="region of interest" description="Disordered" evidence="10">
    <location>
        <begin position="1"/>
        <end position="94"/>
    </location>
</feature>
<dbReference type="PANTHER" id="PTHR10071">
    <property type="entry name" value="TRANSCRIPTION FACTOR GATA FAMILY MEMBER"/>
    <property type="match status" value="1"/>
</dbReference>
<dbReference type="InterPro" id="IPR039355">
    <property type="entry name" value="Transcription_factor_GATA"/>
</dbReference>
<dbReference type="PROSITE" id="PS50114">
    <property type="entry name" value="GATA_ZN_FINGER_2"/>
    <property type="match status" value="1"/>
</dbReference>
<sequence>MIPSPQDWTIGSLGRTHGSAASVSDIRNRGNDPRRQKIPRTTSTPNAPGLAAQHVMFSVRPQSSTSSPPESGFTSVAPSRPGSPKPGDNNGAPTTCTNCFTQTTPLWRRNPEGHPLCNACGLFLKLHGVVRPLSLKTDVIKKRNRGGGSSAPVPGQTGRSKKSTSRKNSVAHTPATTPTSGKNSVEESESPTSNPGSAATTMNANTPTNTSAPVAPKPTVVPIAPGPPKPLIQASGPAPTRMVAPKRARRQSKAGLTQPDSEMGDADDTNGKIMNNTKRKEMPPQISTNNFMPQQAPTMMMNNPVSPSMAGGLSPSSMTPGPQEWEWLTMSL</sequence>
<evidence type="ECO:0000256" key="7">
    <source>
        <dbReference type="ARBA" id="ARBA00023163"/>
    </source>
</evidence>
<feature type="compositionally biased region" description="Low complexity" evidence="10">
    <location>
        <begin position="198"/>
        <end position="214"/>
    </location>
</feature>
<evidence type="ECO:0000259" key="11">
    <source>
        <dbReference type="PROSITE" id="PS50114"/>
    </source>
</evidence>
<evidence type="ECO:0000256" key="1">
    <source>
        <dbReference type="ARBA" id="ARBA00004123"/>
    </source>
</evidence>
<dbReference type="GO" id="GO:0008270">
    <property type="term" value="F:zinc ion binding"/>
    <property type="evidence" value="ECO:0007669"/>
    <property type="project" value="UniProtKB-KW"/>
</dbReference>
<dbReference type="InterPro" id="IPR013088">
    <property type="entry name" value="Znf_NHR/GATA"/>
</dbReference>
<feature type="compositionally biased region" description="Polar residues" evidence="10">
    <location>
        <begin position="60"/>
        <end position="77"/>
    </location>
</feature>
<keyword evidence="6" id="KW-0238">DNA-binding</keyword>
<keyword evidence="3 9" id="KW-0863">Zinc-finger</keyword>
<dbReference type="GO" id="GO:0005634">
    <property type="term" value="C:nucleus"/>
    <property type="evidence" value="ECO:0007669"/>
    <property type="project" value="UniProtKB-SubCell"/>
</dbReference>
<feature type="region of interest" description="Disordered" evidence="10">
    <location>
        <begin position="140"/>
        <end position="286"/>
    </location>
</feature>
<dbReference type="GO" id="GO:0000978">
    <property type="term" value="F:RNA polymerase II cis-regulatory region sequence-specific DNA binding"/>
    <property type="evidence" value="ECO:0007669"/>
    <property type="project" value="TreeGrafter"/>
</dbReference>
<dbReference type="CDD" id="cd00202">
    <property type="entry name" value="ZnF_GATA"/>
    <property type="match status" value="1"/>
</dbReference>
<feature type="compositionally biased region" description="Basic and acidic residues" evidence="10">
    <location>
        <begin position="26"/>
        <end position="35"/>
    </location>
</feature>
<dbReference type="OrthoDB" id="1939267at2759"/>
<dbReference type="PRINTS" id="PR00619">
    <property type="entry name" value="GATAZNFINGER"/>
</dbReference>
<keyword evidence="7" id="KW-0804">Transcription</keyword>
<dbReference type="Pfam" id="PF00320">
    <property type="entry name" value="GATA"/>
    <property type="match status" value="1"/>
</dbReference>
<evidence type="ECO:0000256" key="8">
    <source>
        <dbReference type="ARBA" id="ARBA00023242"/>
    </source>
</evidence>
<evidence type="ECO:0000256" key="9">
    <source>
        <dbReference type="PROSITE-ProRule" id="PRU00094"/>
    </source>
</evidence>